<gene>
    <name evidence="4" type="ORF">GTA08_BOTSDO03906</name>
</gene>
<keyword evidence="5" id="KW-1185">Reference proteome</keyword>
<dbReference type="GO" id="GO:0006078">
    <property type="term" value="P:(1-&gt;6)-beta-D-glucan biosynthetic process"/>
    <property type="evidence" value="ECO:0007669"/>
    <property type="project" value="InterPro"/>
</dbReference>
<dbReference type="OrthoDB" id="2432613at2759"/>
<evidence type="ECO:0000256" key="2">
    <source>
        <dbReference type="SAM" id="SignalP"/>
    </source>
</evidence>
<feature type="chain" id="PRO_5034575782" description="Yeast cell wall synthesis Kre9/Knh1 C-terminal domain-containing protein" evidence="2">
    <location>
        <begin position="20"/>
        <end position="299"/>
    </location>
</feature>
<name>A0A8H4IVG4_9PEZI</name>
<dbReference type="InterPro" id="IPR008659">
    <property type="entry name" value="Kre9/Knh1_C"/>
</dbReference>
<dbReference type="PANTHER" id="PTHR28154">
    <property type="entry name" value="CELL WALL SYNTHESIS PROTEIN KNH1-RELATED"/>
    <property type="match status" value="1"/>
</dbReference>
<dbReference type="GO" id="GO:0042546">
    <property type="term" value="P:cell wall biogenesis"/>
    <property type="evidence" value="ECO:0007669"/>
    <property type="project" value="InterPro"/>
</dbReference>
<evidence type="ECO:0000313" key="4">
    <source>
        <dbReference type="EMBL" id="KAF4308226.1"/>
    </source>
</evidence>
<dbReference type="Pfam" id="PF05390">
    <property type="entry name" value="Kre9_KNH1_C"/>
    <property type="match status" value="1"/>
</dbReference>
<protein>
    <recommendedName>
        <fullName evidence="3">Yeast cell wall synthesis Kre9/Knh1 C-terminal domain-containing protein</fullName>
    </recommendedName>
</protein>
<accession>A0A8H4IVG4</accession>
<evidence type="ECO:0000259" key="3">
    <source>
        <dbReference type="Pfam" id="PF05390"/>
    </source>
</evidence>
<dbReference type="InterPro" id="IPR045328">
    <property type="entry name" value="Kre9/Knh1"/>
</dbReference>
<dbReference type="PANTHER" id="PTHR28154:SF1">
    <property type="entry name" value="CELL WALL SYNTHESIS PROTEIN KNH1-RELATED"/>
    <property type="match status" value="1"/>
</dbReference>
<proteinExistence type="predicted"/>
<dbReference type="EMBL" id="WWBZ02000022">
    <property type="protein sequence ID" value="KAF4308226.1"/>
    <property type="molecule type" value="Genomic_DNA"/>
</dbReference>
<feature type="signal peptide" evidence="2">
    <location>
        <begin position="1"/>
        <end position="19"/>
    </location>
</feature>
<comment type="caution">
    <text evidence="4">The sequence shown here is derived from an EMBL/GenBank/DDBJ whole genome shotgun (WGS) entry which is preliminary data.</text>
</comment>
<feature type="domain" description="Yeast cell wall synthesis Kre9/Knh1 C-terminal" evidence="3">
    <location>
        <begin position="210"/>
        <end position="295"/>
    </location>
</feature>
<dbReference type="Proteomes" id="UP000572817">
    <property type="component" value="Unassembled WGS sequence"/>
</dbReference>
<evidence type="ECO:0000313" key="5">
    <source>
        <dbReference type="Proteomes" id="UP000572817"/>
    </source>
</evidence>
<organism evidence="4 5">
    <name type="scientific">Botryosphaeria dothidea</name>
    <dbReference type="NCBI Taxonomy" id="55169"/>
    <lineage>
        <taxon>Eukaryota</taxon>
        <taxon>Fungi</taxon>
        <taxon>Dikarya</taxon>
        <taxon>Ascomycota</taxon>
        <taxon>Pezizomycotina</taxon>
        <taxon>Dothideomycetes</taxon>
        <taxon>Dothideomycetes incertae sedis</taxon>
        <taxon>Botryosphaeriales</taxon>
        <taxon>Botryosphaeriaceae</taxon>
        <taxon>Botryosphaeria</taxon>
    </lineage>
</organism>
<dbReference type="AlphaFoldDB" id="A0A8H4IVG4"/>
<keyword evidence="1 2" id="KW-0732">Signal</keyword>
<dbReference type="GO" id="GO:0031505">
    <property type="term" value="P:fungal-type cell wall organization"/>
    <property type="evidence" value="ECO:0007669"/>
    <property type="project" value="TreeGrafter"/>
</dbReference>
<sequence>MRLSRSALLAASLIPFASADVKFTSVTGGDSLTVGYGPSPITVEWAESGNEPKISELESYVLDLCAGTNENFVGNKNSRADSPEAYRASNADLSQASVKTITSNGVHSFGTIAKGIILPTDGGDAENAYFFRMVSKTKNGETVTNYSSRFTLFGMAGGFPASVQEALDADPIIDTNAPIVPGEEEPELKKRQGAAPIGGAANTVAGAAGSYTIPYTMQTGATRYAPMQRVPSSKITMKTASAQFPTSAYTAYTTYAPTPTAVMTVTQSGTFTATSKEATQAAAPMPSDDMAKYLARWKD</sequence>
<evidence type="ECO:0000256" key="1">
    <source>
        <dbReference type="ARBA" id="ARBA00022729"/>
    </source>
</evidence>
<reference evidence="4" key="1">
    <citation type="submission" date="2020-04" db="EMBL/GenBank/DDBJ databases">
        <title>Genome Assembly and Annotation of Botryosphaeria dothidea sdau 11-99, a Latent Pathogen of Apple Fruit Ring Rot in China.</title>
        <authorList>
            <person name="Yu C."/>
            <person name="Diao Y."/>
            <person name="Lu Q."/>
            <person name="Zhao J."/>
            <person name="Cui S."/>
            <person name="Peng C."/>
            <person name="He B."/>
            <person name="Liu H."/>
        </authorList>
    </citation>
    <scope>NUCLEOTIDE SEQUENCE [LARGE SCALE GENOMIC DNA]</scope>
    <source>
        <strain evidence="4">Sdau11-99</strain>
    </source>
</reference>
<dbReference type="GO" id="GO:0005576">
    <property type="term" value="C:extracellular region"/>
    <property type="evidence" value="ECO:0007669"/>
    <property type="project" value="TreeGrafter"/>
</dbReference>